<protein>
    <submittedName>
        <fullName evidence="2">Uncharacterized protein</fullName>
    </submittedName>
</protein>
<accession>A0A6A6RI62</accession>
<dbReference type="OrthoDB" id="10529114at2759"/>
<evidence type="ECO:0000313" key="2">
    <source>
        <dbReference type="EMBL" id="KAF2634882.1"/>
    </source>
</evidence>
<dbReference type="EMBL" id="MU006813">
    <property type="protein sequence ID" value="KAF2634882.1"/>
    <property type="molecule type" value="Genomic_DNA"/>
</dbReference>
<evidence type="ECO:0000313" key="3">
    <source>
        <dbReference type="Proteomes" id="UP000799753"/>
    </source>
</evidence>
<proteinExistence type="predicted"/>
<organism evidence="2 3">
    <name type="scientific">Massarina eburnea CBS 473.64</name>
    <dbReference type="NCBI Taxonomy" id="1395130"/>
    <lineage>
        <taxon>Eukaryota</taxon>
        <taxon>Fungi</taxon>
        <taxon>Dikarya</taxon>
        <taxon>Ascomycota</taxon>
        <taxon>Pezizomycotina</taxon>
        <taxon>Dothideomycetes</taxon>
        <taxon>Pleosporomycetidae</taxon>
        <taxon>Pleosporales</taxon>
        <taxon>Massarineae</taxon>
        <taxon>Massarinaceae</taxon>
        <taxon>Massarina</taxon>
    </lineage>
</organism>
<dbReference type="AlphaFoldDB" id="A0A6A6RI62"/>
<name>A0A6A6RI62_9PLEO</name>
<feature type="region of interest" description="Disordered" evidence="1">
    <location>
        <begin position="56"/>
        <end position="79"/>
    </location>
</feature>
<reference evidence="2" key="1">
    <citation type="journal article" date="2020" name="Stud. Mycol.">
        <title>101 Dothideomycetes genomes: a test case for predicting lifestyles and emergence of pathogens.</title>
        <authorList>
            <person name="Haridas S."/>
            <person name="Albert R."/>
            <person name="Binder M."/>
            <person name="Bloem J."/>
            <person name="Labutti K."/>
            <person name="Salamov A."/>
            <person name="Andreopoulos B."/>
            <person name="Baker S."/>
            <person name="Barry K."/>
            <person name="Bills G."/>
            <person name="Bluhm B."/>
            <person name="Cannon C."/>
            <person name="Castanera R."/>
            <person name="Culley D."/>
            <person name="Daum C."/>
            <person name="Ezra D."/>
            <person name="Gonzalez J."/>
            <person name="Henrissat B."/>
            <person name="Kuo A."/>
            <person name="Liang C."/>
            <person name="Lipzen A."/>
            <person name="Lutzoni F."/>
            <person name="Magnuson J."/>
            <person name="Mondo S."/>
            <person name="Nolan M."/>
            <person name="Ohm R."/>
            <person name="Pangilinan J."/>
            <person name="Park H.-J."/>
            <person name="Ramirez L."/>
            <person name="Alfaro M."/>
            <person name="Sun H."/>
            <person name="Tritt A."/>
            <person name="Yoshinaga Y."/>
            <person name="Zwiers L.-H."/>
            <person name="Turgeon B."/>
            <person name="Goodwin S."/>
            <person name="Spatafora J."/>
            <person name="Crous P."/>
            <person name="Grigoriev I."/>
        </authorList>
    </citation>
    <scope>NUCLEOTIDE SEQUENCE</scope>
    <source>
        <strain evidence="2">CBS 473.64</strain>
    </source>
</reference>
<sequence length="191" mass="22168">MSTSRPGSSLTCPFMLEDLAINCRRMSASLPPDDWDPNLPAIQLRRVGSGFLVPSIHSASPPTPTIEVARPRPSADINGRRTRDLRDEERGLLTKMRDNINTDEAQNGLHEEGKRRHQKRKRWWRLMCCWPYHRRSRGEPETITATCSKSIFERIKKGIKHLWPFRKGPSRPHNVWWRRKGRNASGSERLL</sequence>
<gene>
    <name evidence="2" type="ORF">P280DRAFT_523701</name>
</gene>
<keyword evidence="3" id="KW-1185">Reference proteome</keyword>
<dbReference type="Proteomes" id="UP000799753">
    <property type="component" value="Unassembled WGS sequence"/>
</dbReference>
<evidence type="ECO:0000256" key="1">
    <source>
        <dbReference type="SAM" id="MobiDB-lite"/>
    </source>
</evidence>
<feature type="region of interest" description="Disordered" evidence="1">
    <location>
        <begin position="97"/>
        <end position="116"/>
    </location>
</feature>